<organism evidence="2 3">
    <name type="scientific">Puccinia coronata f. sp. avenae</name>
    <dbReference type="NCBI Taxonomy" id="200324"/>
    <lineage>
        <taxon>Eukaryota</taxon>
        <taxon>Fungi</taxon>
        <taxon>Dikarya</taxon>
        <taxon>Basidiomycota</taxon>
        <taxon>Pucciniomycotina</taxon>
        <taxon>Pucciniomycetes</taxon>
        <taxon>Pucciniales</taxon>
        <taxon>Pucciniaceae</taxon>
        <taxon>Puccinia</taxon>
    </lineage>
</organism>
<dbReference type="Proteomes" id="UP000235388">
    <property type="component" value="Unassembled WGS sequence"/>
</dbReference>
<feature type="compositionally biased region" description="Polar residues" evidence="1">
    <location>
        <begin position="39"/>
        <end position="48"/>
    </location>
</feature>
<dbReference type="EMBL" id="PGCJ01000285">
    <property type="protein sequence ID" value="PLW34067.1"/>
    <property type="molecule type" value="Genomic_DNA"/>
</dbReference>
<proteinExistence type="predicted"/>
<accession>A0A2N5U8J7</accession>
<dbReference type="OrthoDB" id="2831684at2759"/>
<protein>
    <submittedName>
        <fullName evidence="2">Uncharacterized protein</fullName>
    </submittedName>
</protein>
<feature type="compositionally biased region" description="Acidic residues" evidence="1">
    <location>
        <begin position="52"/>
        <end position="61"/>
    </location>
</feature>
<gene>
    <name evidence="2" type="ORF">PCANC_27435</name>
</gene>
<feature type="region of interest" description="Disordered" evidence="1">
    <location>
        <begin position="1"/>
        <end position="61"/>
    </location>
</feature>
<sequence>MVEVQINKAAAKKAKSSAARNNTSPEIVTGVSEKRNVDMTDSSRNNQPPAEETLDDMGDGASVDDAEFLESLKAGPAEVLFPKASKTASARWQQKLARQATQYLQTPCSKALLDPYPALGQSLKIPHYKNIRKLRGPLPLTIFNKKWQQKAITQHLERQTRESTTTSETTVSYKGFPFVPEWDMNCAAWTNNHCGFYNTLLNVYGNHKFADMLKRHEEYCDNLIDIHGFMVAFRYDLLMRTHTFSFRLGSKRQVIADILEKRKDFVEECPQTVRNFREIDWEENLYAPGLAFSGMDPLTGQPKLKTPYQTMISHYPQQYFPPSTSYAQPYHTPSAQFTHPTPDTSYSRRQEYGHNPHYSGTAYDAGSFIHQPSNGWGFEQTPPKGLYRLQTPAARSVAATNVTSVYQTDVTSAAPTNTLCLCSNVSVGPADIKSVWATDVTSVASGRRYRGGL</sequence>
<dbReference type="AlphaFoldDB" id="A0A2N5U8J7"/>
<comment type="caution">
    <text evidence="2">The sequence shown here is derived from an EMBL/GenBank/DDBJ whole genome shotgun (WGS) entry which is preliminary data.</text>
</comment>
<evidence type="ECO:0000313" key="2">
    <source>
        <dbReference type="EMBL" id="PLW34067.1"/>
    </source>
</evidence>
<evidence type="ECO:0000256" key="1">
    <source>
        <dbReference type="SAM" id="MobiDB-lite"/>
    </source>
</evidence>
<reference evidence="2 3" key="1">
    <citation type="submission" date="2017-11" db="EMBL/GenBank/DDBJ databases">
        <title>De novo assembly and phasing of dikaryotic genomes from two isolates of Puccinia coronata f. sp. avenae, the causal agent of oat crown rust.</title>
        <authorList>
            <person name="Miller M.E."/>
            <person name="Zhang Y."/>
            <person name="Omidvar V."/>
            <person name="Sperschneider J."/>
            <person name="Schwessinger B."/>
            <person name="Raley C."/>
            <person name="Palmer J.M."/>
            <person name="Garnica D."/>
            <person name="Upadhyaya N."/>
            <person name="Rathjen J."/>
            <person name="Taylor J.M."/>
            <person name="Park R.F."/>
            <person name="Dodds P.N."/>
            <person name="Hirsch C.D."/>
            <person name="Kianian S.F."/>
            <person name="Figueroa M."/>
        </authorList>
    </citation>
    <scope>NUCLEOTIDE SEQUENCE [LARGE SCALE GENOMIC DNA]</scope>
    <source>
        <strain evidence="2">12NC29</strain>
    </source>
</reference>
<name>A0A2N5U8J7_9BASI</name>
<dbReference type="STRING" id="200324.A0A2N5U8J7"/>
<evidence type="ECO:0000313" key="3">
    <source>
        <dbReference type="Proteomes" id="UP000235388"/>
    </source>
</evidence>
<keyword evidence="3" id="KW-1185">Reference proteome</keyword>